<evidence type="ECO:0000313" key="2">
    <source>
        <dbReference type="Proteomes" id="UP000265520"/>
    </source>
</evidence>
<dbReference type="AlphaFoldDB" id="A0A392RAM4"/>
<name>A0A392RAM4_9FABA</name>
<proteinExistence type="predicted"/>
<feature type="non-terminal residue" evidence="1">
    <location>
        <position position="1"/>
    </location>
</feature>
<dbReference type="EMBL" id="LXQA010197107">
    <property type="protein sequence ID" value="MCI32605.1"/>
    <property type="molecule type" value="Genomic_DNA"/>
</dbReference>
<dbReference type="Proteomes" id="UP000265520">
    <property type="component" value="Unassembled WGS sequence"/>
</dbReference>
<comment type="caution">
    <text evidence="1">The sequence shown here is derived from an EMBL/GenBank/DDBJ whole genome shotgun (WGS) entry which is preliminary data.</text>
</comment>
<keyword evidence="2" id="KW-1185">Reference proteome</keyword>
<protein>
    <submittedName>
        <fullName evidence="1">Uncharacterized protein</fullName>
    </submittedName>
</protein>
<organism evidence="1 2">
    <name type="scientific">Trifolium medium</name>
    <dbReference type="NCBI Taxonomy" id="97028"/>
    <lineage>
        <taxon>Eukaryota</taxon>
        <taxon>Viridiplantae</taxon>
        <taxon>Streptophyta</taxon>
        <taxon>Embryophyta</taxon>
        <taxon>Tracheophyta</taxon>
        <taxon>Spermatophyta</taxon>
        <taxon>Magnoliopsida</taxon>
        <taxon>eudicotyledons</taxon>
        <taxon>Gunneridae</taxon>
        <taxon>Pentapetalae</taxon>
        <taxon>rosids</taxon>
        <taxon>fabids</taxon>
        <taxon>Fabales</taxon>
        <taxon>Fabaceae</taxon>
        <taxon>Papilionoideae</taxon>
        <taxon>50 kb inversion clade</taxon>
        <taxon>NPAAA clade</taxon>
        <taxon>Hologalegina</taxon>
        <taxon>IRL clade</taxon>
        <taxon>Trifolieae</taxon>
        <taxon>Trifolium</taxon>
    </lineage>
</organism>
<sequence length="52" mass="5844">SALKLLNGCDYYHRLVIMQAPVGEDLIRGEPEPVTDEIIDSYVKALAEIVER</sequence>
<accession>A0A392RAM4</accession>
<reference evidence="1 2" key="1">
    <citation type="journal article" date="2018" name="Front. Plant Sci.">
        <title>Red Clover (Trifolium pratense) and Zigzag Clover (T. medium) - A Picture of Genomic Similarities and Differences.</title>
        <authorList>
            <person name="Dluhosova J."/>
            <person name="Istvanek J."/>
            <person name="Nedelnik J."/>
            <person name="Repkova J."/>
        </authorList>
    </citation>
    <scope>NUCLEOTIDE SEQUENCE [LARGE SCALE GENOMIC DNA]</scope>
    <source>
        <strain evidence="2">cv. 10/8</strain>
        <tissue evidence="1">Leaf</tissue>
    </source>
</reference>
<evidence type="ECO:0000313" key="1">
    <source>
        <dbReference type="EMBL" id="MCI32605.1"/>
    </source>
</evidence>